<keyword evidence="3" id="KW-0732">Signal</keyword>
<dbReference type="InterPro" id="IPR012341">
    <property type="entry name" value="6hp_glycosidase-like_sf"/>
</dbReference>
<dbReference type="Proteomes" id="UP000054166">
    <property type="component" value="Unassembled WGS sequence"/>
</dbReference>
<feature type="compositionally biased region" description="Low complexity" evidence="2">
    <location>
        <begin position="364"/>
        <end position="395"/>
    </location>
</feature>
<dbReference type="STRING" id="765440.A0A0C3FDV4"/>
<dbReference type="OrthoDB" id="4138492at2759"/>
<proteinExistence type="predicted"/>
<evidence type="ECO:0000256" key="1">
    <source>
        <dbReference type="ARBA" id="ARBA00022801"/>
    </source>
</evidence>
<feature type="region of interest" description="Disordered" evidence="2">
    <location>
        <begin position="364"/>
        <end position="411"/>
    </location>
</feature>
<dbReference type="GO" id="GO:0005975">
    <property type="term" value="P:carbohydrate metabolic process"/>
    <property type="evidence" value="ECO:0007669"/>
    <property type="project" value="InterPro"/>
</dbReference>
<dbReference type="SUPFAM" id="SSF48208">
    <property type="entry name" value="Six-hairpin glycosidases"/>
    <property type="match status" value="1"/>
</dbReference>
<dbReference type="PANTHER" id="PTHR41814:SF1">
    <property type="entry name" value="CELLULASE"/>
    <property type="match status" value="1"/>
</dbReference>
<feature type="compositionally biased region" description="Low complexity" evidence="2">
    <location>
        <begin position="402"/>
        <end position="411"/>
    </location>
</feature>
<dbReference type="EMBL" id="KN833019">
    <property type="protein sequence ID" value="KIM78044.1"/>
    <property type="molecule type" value="Genomic_DNA"/>
</dbReference>
<sequence>MILHPFRIQFTLLCVAALAWPTVLAQNLSDTLITVVESRLAQSAKRSWELGTQAQALLELNSPSYSVLSPQSLPPAPQIPLNMTDSMNTVLSIAHNVVANRTISNGNITGPQPLMNDTSAGDPASIGVAVLLASYTGQWSKDGLNYAGAAQDQLDYLLEVVPHTSDGAISHLVHEVQLWSDSVYMVPPYLAYYGVIFQNATILFQAYNQIRLYRSYLLDSSANNLWRHILLGAGAEDQGHWSTGNGWAAAGMLRVLATIRNSPFNSSMTSEQTDLINWINEIHTAMYTNLDSNFVFRNYADQELSSTNFYDAASTALMASTVYRLSLIAGVDTYIPQAENSRKVLSQAMPGSVTTGANLLWVPPASSSTSSRPGSIPGATTTTKAASASHSSSVAKPPLPSTTPSSSLSTVSLPSTALGGMSGSTITLTIANGTLVPPAATPQPSFCPISMNSTATTTTATISTAPASQAKRTLASIPPTNSTTTVPFGLTTCIMPPVVTTTTTITAPTPTATLPPDSPGTLVHFTSEGWLTPVVNPYNNGIEGTDSPESEAFVIMMEAAYRDWAAMNASRTTSKSKNAAIQHSSVAWVWGSICIGVVLHCILL</sequence>
<feature type="chain" id="PRO_5002164333" description="Glycoside hydrolase family 105 protein" evidence="3">
    <location>
        <begin position="26"/>
        <end position="604"/>
    </location>
</feature>
<organism evidence="4 5">
    <name type="scientific">Piloderma croceum (strain F 1598)</name>
    <dbReference type="NCBI Taxonomy" id="765440"/>
    <lineage>
        <taxon>Eukaryota</taxon>
        <taxon>Fungi</taxon>
        <taxon>Dikarya</taxon>
        <taxon>Basidiomycota</taxon>
        <taxon>Agaricomycotina</taxon>
        <taxon>Agaricomycetes</taxon>
        <taxon>Agaricomycetidae</taxon>
        <taxon>Atheliales</taxon>
        <taxon>Atheliaceae</taxon>
        <taxon>Piloderma</taxon>
    </lineage>
</organism>
<reference evidence="5" key="2">
    <citation type="submission" date="2015-01" db="EMBL/GenBank/DDBJ databases">
        <title>Evolutionary Origins and Diversification of the Mycorrhizal Mutualists.</title>
        <authorList>
            <consortium name="DOE Joint Genome Institute"/>
            <consortium name="Mycorrhizal Genomics Consortium"/>
            <person name="Kohler A."/>
            <person name="Kuo A."/>
            <person name="Nagy L.G."/>
            <person name="Floudas D."/>
            <person name="Copeland A."/>
            <person name="Barry K.W."/>
            <person name="Cichocki N."/>
            <person name="Veneault-Fourrey C."/>
            <person name="LaButti K."/>
            <person name="Lindquist E.A."/>
            <person name="Lipzen A."/>
            <person name="Lundell T."/>
            <person name="Morin E."/>
            <person name="Murat C."/>
            <person name="Riley R."/>
            <person name="Ohm R."/>
            <person name="Sun H."/>
            <person name="Tunlid A."/>
            <person name="Henrissat B."/>
            <person name="Grigoriev I.V."/>
            <person name="Hibbett D.S."/>
            <person name="Martin F."/>
        </authorList>
    </citation>
    <scope>NUCLEOTIDE SEQUENCE [LARGE SCALE GENOMIC DNA]</scope>
    <source>
        <strain evidence="5">F 1598</strain>
    </source>
</reference>
<dbReference type="Pfam" id="PF07470">
    <property type="entry name" value="Glyco_hydro_88"/>
    <property type="match status" value="1"/>
</dbReference>
<evidence type="ECO:0000313" key="4">
    <source>
        <dbReference type="EMBL" id="KIM78044.1"/>
    </source>
</evidence>
<keyword evidence="1" id="KW-0378">Hydrolase</keyword>
<protein>
    <recommendedName>
        <fullName evidence="6">Glycoside hydrolase family 105 protein</fullName>
    </recommendedName>
</protein>
<feature type="signal peptide" evidence="3">
    <location>
        <begin position="1"/>
        <end position="25"/>
    </location>
</feature>
<reference evidence="4 5" key="1">
    <citation type="submission" date="2014-04" db="EMBL/GenBank/DDBJ databases">
        <authorList>
            <consortium name="DOE Joint Genome Institute"/>
            <person name="Kuo A."/>
            <person name="Tarkka M."/>
            <person name="Buscot F."/>
            <person name="Kohler A."/>
            <person name="Nagy L.G."/>
            <person name="Floudas D."/>
            <person name="Copeland A."/>
            <person name="Barry K.W."/>
            <person name="Cichocki N."/>
            <person name="Veneault-Fourrey C."/>
            <person name="LaButti K."/>
            <person name="Lindquist E.A."/>
            <person name="Lipzen A."/>
            <person name="Lundell T."/>
            <person name="Morin E."/>
            <person name="Murat C."/>
            <person name="Sun H."/>
            <person name="Tunlid A."/>
            <person name="Henrissat B."/>
            <person name="Grigoriev I.V."/>
            <person name="Hibbett D.S."/>
            <person name="Martin F."/>
            <person name="Nordberg H.P."/>
            <person name="Cantor M.N."/>
            <person name="Hua S.X."/>
        </authorList>
    </citation>
    <scope>NUCLEOTIDE SEQUENCE [LARGE SCALE GENOMIC DNA]</scope>
    <source>
        <strain evidence="4 5">F 1598</strain>
    </source>
</reference>
<dbReference type="InParanoid" id="A0A0C3FDV4"/>
<dbReference type="Gene3D" id="1.50.10.10">
    <property type="match status" value="1"/>
</dbReference>
<accession>A0A0C3FDV4</accession>
<evidence type="ECO:0008006" key="6">
    <source>
        <dbReference type="Google" id="ProtNLM"/>
    </source>
</evidence>
<evidence type="ECO:0000256" key="3">
    <source>
        <dbReference type="SAM" id="SignalP"/>
    </source>
</evidence>
<dbReference type="PANTHER" id="PTHR41814">
    <property type="entry name" value="EXPRESSED PROTEIN"/>
    <property type="match status" value="1"/>
</dbReference>
<gene>
    <name evidence="4" type="ORF">PILCRDRAFT_824760</name>
</gene>
<dbReference type="InterPro" id="IPR008928">
    <property type="entry name" value="6-hairpin_glycosidase_sf"/>
</dbReference>
<dbReference type="GO" id="GO:0016787">
    <property type="term" value="F:hydrolase activity"/>
    <property type="evidence" value="ECO:0007669"/>
    <property type="project" value="UniProtKB-KW"/>
</dbReference>
<dbReference type="HOGENOM" id="CLU_037534_0_0_1"/>
<dbReference type="InterPro" id="IPR010905">
    <property type="entry name" value="Glyco_hydro_88"/>
</dbReference>
<evidence type="ECO:0000313" key="5">
    <source>
        <dbReference type="Proteomes" id="UP000054166"/>
    </source>
</evidence>
<name>A0A0C3FDV4_PILCF</name>
<dbReference type="AlphaFoldDB" id="A0A0C3FDV4"/>
<keyword evidence="5" id="KW-1185">Reference proteome</keyword>
<evidence type="ECO:0000256" key="2">
    <source>
        <dbReference type="SAM" id="MobiDB-lite"/>
    </source>
</evidence>